<sequence>MAVHQGRVCSVRAFPYLGSIEFVGKGRSSELIFSSLYFPPPLFNASRPYGQVSFCEALHRQMQLTVRPFIVRCNLYGPS</sequence>
<geneLocation type="mitochondrion" evidence="1"/>
<gene>
    <name evidence="1" type="ORF">ABT39_MTgene5374</name>
</gene>
<organism evidence="1">
    <name type="scientific">Picea glauca</name>
    <name type="common">White spruce</name>
    <name type="synonym">Pinus glauca</name>
    <dbReference type="NCBI Taxonomy" id="3330"/>
    <lineage>
        <taxon>Eukaryota</taxon>
        <taxon>Viridiplantae</taxon>
        <taxon>Streptophyta</taxon>
        <taxon>Embryophyta</taxon>
        <taxon>Tracheophyta</taxon>
        <taxon>Spermatophyta</taxon>
        <taxon>Pinopsida</taxon>
        <taxon>Pinidae</taxon>
        <taxon>Conifers I</taxon>
        <taxon>Pinales</taxon>
        <taxon>Pinaceae</taxon>
        <taxon>Picea</taxon>
    </lineage>
</organism>
<name>A0A101LZR9_PICGL</name>
<accession>A0A101LZR9</accession>
<dbReference type="AlphaFoldDB" id="A0A101LZR9"/>
<reference evidence="1" key="1">
    <citation type="journal article" date="2015" name="Genome Biol. Evol.">
        <title>Organellar Genomes of White Spruce (Picea glauca): Assembly and Annotation.</title>
        <authorList>
            <person name="Jackman S.D."/>
            <person name="Warren R.L."/>
            <person name="Gibb E.A."/>
            <person name="Vandervalk B.P."/>
            <person name="Mohamadi H."/>
            <person name="Chu J."/>
            <person name="Raymond A."/>
            <person name="Pleasance S."/>
            <person name="Coope R."/>
            <person name="Wildung M.R."/>
            <person name="Ritland C.E."/>
            <person name="Bousquet J."/>
            <person name="Jones S.J."/>
            <person name="Bohlmann J."/>
            <person name="Birol I."/>
        </authorList>
    </citation>
    <scope>NUCLEOTIDE SEQUENCE [LARGE SCALE GENOMIC DNA]</scope>
    <source>
        <tissue evidence="1">Flushing bud</tissue>
    </source>
</reference>
<protein>
    <submittedName>
        <fullName evidence="1">Uncharacterized protein</fullName>
    </submittedName>
</protein>
<keyword evidence="1" id="KW-0496">Mitochondrion</keyword>
<proteinExistence type="predicted"/>
<comment type="caution">
    <text evidence="1">The sequence shown here is derived from an EMBL/GenBank/DDBJ whole genome shotgun (WGS) entry which is preliminary data.</text>
</comment>
<evidence type="ECO:0000313" key="1">
    <source>
        <dbReference type="EMBL" id="KUM48374.1"/>
    </source>
</evidence>
<dbReference type="EMBL" id="LKAM01000006">
    <property type="protein sequence ID" value="KUM48374.1"/>
    <property type="molecule type" value="Genomic_DNA"/>
</dbReference>